<keyword evidence="6 12" id="KW-0547">Nucleotide-binding</keyword>
<dbReference type="Gramene" id="OMO66414">
    <property type="protein sequence ID" value="OMO66414"/>
    <property type="gene ID" value="CCACVL1_21173"/>
</dbReference>
<dbReference type="FunFam" id="3.30.200.20:FF:000162">
    <property type="entry name" value="Adenine nucleotide alpha hydrolase-like domain kinase"/>
    <property type="match status" value="1"/>
</dbReference>
<evidence type="ECO:0000256" key="2">
    <source>
        <dbReference type="ARBA" id="ARBA00022527"/>
    </source>
</evidence>
<keyword evidence="5 14" id="KW-0732">Signal</keyword>
<keyword evidence="8 12" id="KW-0067">ATP-binding</keyword>
<keyword evidence="9 13" id="KW-1133">Transmembrane helix</keyword>
<dbReference type="Gene3D" id="3.30.200.20">
    <property type="entry name" value="Phosphorylase Kinase, domain 1"/>
    <property type="match status" value="2"/>
</dbReference>
<protein>
    <recommendedName>
        <fullName evidence="15">Protein kinase domain-containing protein</fullName>
    </recommendedName>
</protein>
<evidence type="ECO:0000256" key="13">
    <source>
        <dbReference type="SAM" id="Phobius"/>
    </source>
</evidence>
<dbReference type="GO" id="GO:0005524">
    <property type="term" value="F:ATP binding"/>
    <property type="evidence" value="ECO:0007669"/>
    <property type="project" value="UniProtKB-UniRule"/>
</dbReference>
<evidence type="ECO:0000256" key="11">
    <source>
        <dbReference type="ARBA" id="ARBA00023180"/>
    </source>
</evidence>
<feature type="binding site" evidence="12">
    <location>
        <position position="378"/>
    </location>
    <ligand>
        <name>ATP</name>
        <dbReference type="ChEBI" id="CHEBI:30616"/>
    </ligand>
</feature>
<evidence type="ECO:0000313" key="17">
    <source>
        <dbReference type="Proteomes" id="UP000188268"/>
    </source>
</evidence>
<dbReference type="InterPro" id="IPR025287">
    <property type="entry name" value="WAK_GUB"/>
</dbReference>
<evidence type="ECO:0000256" key="8">
    <source>
        <dbReference type="ARBA" id="ARBA00022840"/>
    </source>
</evidence>
<dbReference type="Pfam" id="PF13947">
    <property type="entry name" value="GUB_WAK_bind"/>
    <property type="match status" value="1"/>
</dbReference>
<reference evidence="16 17" key="1">
    <citation type="submission" date="2013-09" db="EMBL/GenBank/DDBJ databases">
        <title>Corchorus capsularis genome sequencing.</title>
        <authorList>
            <person name="Alam M."/>
            <person name="Haque M.S."/>
            <person name="Islam M.S."/>
            <person name="Emdad E.M."/>
            <person name="Islam M.M."/>
            <person name="Ahmed B."/>
            <person name="Halim A."/>
            <person name="Hossen Q.M.M."/>
            <person name="Hossain M.Z."/>
            <person name="Ahmed R."/>
            <person name="Khan M.M."/>
            <person name="Islam R."/>
            <person name="Rashid M.M."/>
            <person name="Khan S.A."/>
            <person name="Rahman M.S."/>
            <person name="Alam M."/>
        </authorList>
    </citation>
    <scope>NUCLEOTIDE SEQUENCE [LARGE SCALE GENOMIC DNA]</scope>
    <source>
        <strain evidence="17">cv. CVL-1</strain>
        <tissue evidence="16">Whole seedling</tissue>
    </source>
</reference>
<dbReference type="FunFam" id="3.30.200.20:FF:000446">
    <property type="entry name" value="Wall-associated receptor kinase-like 20"/>
    <property type="match status" value="1"/>
</dbReference>
<keyword evidence="10 13" id="KW-0472">Membrane</keyword>
<evidence type="ECO:0000256" key="12">
    <source>
        <dbReference type="PROSITE-ProRule" id="PRU10141"/>
    </source>
</evidence>
<dbReference type="SUPFAM" id="SSF56112">
    <property type="entry name" value="Protein kinase-like (PK-like)"/>
    <property type="match status" value="2"/>
</dbReference>
<dbReference type="GO" id="GO:0004674">
    <property type="term" value="F:protein serine/threonine kinase activity"/>
    <property type="evidence" value="ECO:0007669"/>
    <property type="project" value="UniProtKB-KW"/>
</dbReference>
<dbReference type="PANTHER" id="PTHR46008">
    <property type="entry name" value="LEAF RUST 10 DISEASE-RESISTANCE LOCUS RECEPTOR-LIKE PROTEIN KINASE-LIKE 1.4"/>
    <property type="match status" value="1"/>
</dbReference>
<dbReference type="STRING" id="210143.A0A1R3H7U9"/>
<dbReference type="PROSITE" id="PS00108">
    <property type="entry name" value="PROTEIN_KINASE_ST"/>
    <property type="match status" value="2"/>
</dbReference>
<evidence type="ECO:0000256" key="5">
    <source>
        <dbReference type="ARBA" id="ARBA00022729"/>
    </source>
</evidence>
<dbReference type="PROSITE" id="PS00107">
    <property type="entry name" value="PROTEIN_KINASE_ATP"/>
    <property type="match status" value="2"/>
</dbReference>
<evidence type="ECO:0000256" key="10">
    <source>
        <dbReference type="ARBA" id="ARBA00023136"/>
    </source>
</evidence>
<dbReference type="SMART" id="SM00220">
    <property type="entry name" value="S_TKc"/>
    <property type="match status" value="2"/>
</dbReference>
<evidence type="ECO:0000256" key="4">
    <source>
        <dbReference type="ARBA" id="ARBA00022692"/>
    </source>
</evidence>
<dbReference type="InterPro" id="IPR001245">
    <property type="entry name" value="Ser-Thr/Tyr_kinase_cat_dom"/>
</dbReference>
<dbReference type="InterPro" id="IPR008271">
    <property type="entry name" value="Ser/Thr_kinase_AS"/>
</dbReference>
<feature type="transmembrane region" description="Helical" evidence="13">
    <location>
        <begin position="282"/>
        <end position="305"/>
    </location>
</feature>
<name>A0A1R3H7U9_COCAP</name>
<feature type="transmembrane region" description="Helical" evidence="13">
    <location>
        <begin position="884"/>
        <end position="908"/>
    </location>
</feature>
<feature type="signal peptide" evidence="14">
    <location>
        <begin position="1"/>
        <end position="25"/>
    </location>
</feature>
<evidence type="ECO:0000256" key="14">
    <source>
        <dbReference type="SAM" id="SignalP"/>
    </source>
</evidence>
<dbReference type="InterPro" id="IPR011009">
    <property type="entry name" value="Kinase-like_dom_sf"/>
</dbReference>
<dbReference type="InterPro" id="IPR017441">
    <property type="entry name" value="Protein_kinase_ATP_BS"/>
</dbReference>
<dbReference type="CDD" id="cd14066">
    <property type="entry name" value="STKc_IRAK"/>
    <property type="match status" value="2"/>
</dbReference>
<dbReference type="OrthoDB" id="1918322at2759"/>
<sequence length="1249" mass="138290">MAMPPLLILTMAMLFMLFYADCVVSLKICPNCGRIPVPYPLSTGPDCGDPWYKVRCNAGTLWLDAMNKSSYMITSINPMSQTLIIRPPGFAKNKCMAADFGSGGVFLDSNLPFNITDTNTVMIMNCSALVLTEYAALNCSSTSICHDYVKGNSEAKANCGTLPYCCWFLTGGTMHAYRIHVRPERCSAYQSFVNLDMDLPVNKWPQPGLELEWVPPVEPKCKLPADCGGLLNSMCLPDPVNVGQKRCLCKSGFQWDPIHGICQDLKCKHGKSCKHKKNKTSMLGGAAMAAGAIVIGLIVTIIIVYKQRKHCEREAEVSLTKAHKDLLSSNSGKLAKFFTSKEIAKATNNFSEDNLLGSGGFGEVFKGILDDGTNIAVKRAKLGNTKGIDQIINEVRILCQVNHRNLVKLLGCCVELEQPILIYEFIPNGTLFDHLHRTTSGNVIQLHPLSWQRRLCIAYQTAQGLAYLHSSVVPPIYHRDIKSSNILLDENLDAKVADFGLSRLGLSSASHVTTCVQGTLGYLDPEYYLNFQLTDKSDVYSFGVVLMELLTCKKAIDFNRDEEDVNLVVLSRRFLKEEKFMDVIDPFLLQEAGKAELETMKALAILAGSCLNEKRQNRPSMRTVVKEIENCAAAIVHCSNCGKFPVPYPLSTDPSCGDQAYKIRCTAGVLWFDALRGSYMIVSINPLTQRMSLRPPGLTVNTCISSDITTQGIQLDEKRPFNITSSNTIFLLNCIDAMLHLQPPIDCAPTSLCHNYIKDNAAVCIKAPPLCCMFKPGGLQSAYMVRVHDKGCLAYQSFVNLDSVHPPKKWPEPGLELAWALPKEPVCNMPVDCKSLLHSKCLADPMRIKRCLCHKGFKWDPINGLCQSAKCPPGKRCKKPKKKAVLICGVAAALGGVSLAIMAGILVYKQRIRQSVKKEVHKNIIKERHEILNAKNHGKSARIFTGKEIIKATDNFSTANLIGSGGFGEVFKGVFDDGTITAIKRAKLGNTKGTDQVLNEVRILCQVNHRSLVRLLGCCVELDQPLMIYEFIPNGTLFEHLHCNLSGKFAPLTWKLRLRIAHQTAEGLAYLHSAAVPPIYHRDVKSSNILLDEKLNAKVSDFGLSRLVETTETGDHHMYTSAQGTLGYLDPEYYRSFQLTDKSDVYSFGVVLLEILTAKKAIDFNREEENVNLVVYMKTMMDEDRLMDAVDPVIKEGASNLQLETIKAFGLLAGSCLDEKRQNRPSMKEVADEIEYIINIAKGEVVSEV</sequence>
<dbReference type="FunFam" id="1.10.510.10:FF:000161">
    <property type="entry name" value="Wall-associated receptor kinase-like 20"/>
    <property type="match status" value="2"/>
</dbReference>
<feature type="domain" description="Protein kinase" evidence="15">
    <location>
        <begin position="956"/>
        <end position="1237"/>
    </location>
</feature>
<dbReference type="InterPro" id="IPR000719">
    <property type="entry name" value="Prot_kinase_dom"/>
</dbReference>
<dbReference type="EMBL" id="AWWV01012528">
    <property type="protein sequence ID" value="OMO66414.1"/>
    <property type="molecule type" value="Genomic_DNA"/>
</dbReference>
<keyword evidence="3" id="KW-0808">Transferase</keyword>
<dbReference type="Pfam" id="PF00069">
    <property type="entry name" value="Pkinase"/>
    <property type="match status" value="1"/>
</dbReference>
<dbReference type="Proteomes" id="UP000188268">
    <property type="component" value="Unassembled WGS sequence"/>
</dbReference>
<evidence type="ECO:0000256" key="3">
    <source>
        <dbReference type="ARBA" id="ARBA00022679"/>
    </source>
</evidence>
<dbReference type="GO" id="GO:0005886">
    <property type="term" value="C:plasma membrane"/>
    <property type="evidence" value="ECO:0007669"/>
    <property type="project" value="UniProtKB-ARBA"/>
</dbReference>
<organism evidence="16 17">
    <name type="scientific">Corchorus capsularis</name>
    <name type="common">Jute</name>
    <dbReference type="NCBI Taxonomy" id="210143"/>
    <lineage>
        <taxon>Eukaryota</taxon>
        <taxon>Viridiplantae</taxon>
        <taxon>Streptophyta</taxon>
        <taxon>Embryophyta</taxon>
        <taxon>Tracheophyta</taxon>
        <taxon>Spermatophyta</taxon>
        <taxon>Magnoliopsida</taxon>
        <taxon>eudicotyledons</taxon>
        <taxon>Gunneridae</taxon>
        <taxon>Pentapetalae</taxon>
        <taxon>rosids</taxon>
        <taxon>malvids</taxon>
        <taxon>Malvales</taxon>
        <taxon>Malvaceae</taxon>
        <taxon>Grewioideae</taxon>
        <taxon>Apeibeae</taxon>
        <taxon>Corchorus</taxon>
    </lineage>
</organism>
<gene>
    <name evidence="16" type="ORF">CCACVL1_21173</name>
</gene>
<dbReference type="Pfam" id="PF07714">
    <property type="entry name" value="PK_Tyr_Ser-Thr"/>
    <property type="match status" value="1"/>
</dbReference>
<evidence type="ECO:0000256" key="9">
    <source>
        <dbReference type="ARBA" id="ARBA00022989"/>
    </source>
</evidence>
<dbReference type="Gene3D" id="1.10.510.10">
    <property type="entry name" value="Transferase(Phosphotransferase) domain 1"/>
    <property type="match status" value="2"/>
</dbReference>
<feature type="binding site" evidence="12">
    <location>
        <position position="984"/>
    </location>
    <ligand>
        <name>ATP</name>
        <dbReference type="ChEBI" id="CHEBI:30616"/>
    </ligand>
</feature>
<evidence type="ECO:0000313" key="16">
    <source>
        <dbReference type="EMBL" id="OMO66414.1"/>
    </source>
</evidence>
<proteinExistence type="predicted"/>
<feature type="chain" id="PRO_5013113995" description="Protein kinase domain-containing protein" evidence="14">
    <location>
        <begin position="26"/>
        <end position="1249"/>
    </location>
</feature>
<dbReference type="PANTHER" id="PTHR46008:SF25">
    <property type="entry name" value="PROTEIN KINASE DOMAIN-CONTAINING PROTEIN"/>
    <property type="match status" value="1"/>
</dbReference>
<keyword evidence="4 13" id="KW-0812">Transmembrane</keyword>
<evidence type="ECO:0000256" key="1">
    <source>
        <dbReference type="ARBA" id="ARBA00004167"/>
    </source>
</evidence>
<feature type="domain" description="Protein kinase" evidence="15">
    <location>
        <begin position="350"/>
        <end position="635"/>
    </location>
</feature>
<keyword evidence="7" id="KW-0418">Kinase</keyword>
<evidence type="ECO:0000256" key="7">
    <source>
        <dbReference type="ARBA" id="ARBA00022777"/>
    </source>
</evidence>
<dbReference type="AlphaFoldDB" id="A0A1R3H7U9"/>
<keyword evidence="17" id="KW-1185">Reference proteome</keyword>
<comment type="subcellular location">
    <subcellularLocation>
        <location evidence="1">Membrane</location>
        <topology evidence="1">Single-pass membrane protein</topology>
    </subcellularLocation>
</comment>
<dbReference type="PROSITE" id="PS50011">
    <property type="entry name" value="PROTEIN_KINASE_DOM"/>
    <property type="match status" value="2"/>
</dbReference>
<evidence type="ECO:0000256" key="6">
    <source>
        <dbReference type="ARBA" id="ARBA00022741"/>
    </source>
</evidence>
<dbReference type="GO" id="GO:0030247">
    <property type="term" value="F:polysaccharide binding"/>
    <property type="evidence" value="ECO:0007669"/>
    <property type="project" value="InterPro"/>
</dbReference>
<comment type="caution">
    <text evidence="16">The sequence shown here is derived from an EMBL/GenBank/DDBJ whole genome shotgun (WGS) entry which is preliminary data.</text>
</comment>
<evidence type="ECO:0000259" key="15">
    <source>
        <dbReference type="PROSITE" id="PS50011"/>
    </source>
</evidence>
<keyword evidence="2" id="KW-0723">Serine/threonine-protein kinase</keyword>
<keyword evidence="11" id="KW-0325">Glycoprotein</keyword>
<accession>A0A1R3H7U9</accession>